<evidence type="ECO:0000313" key="2">
    <source>
        <dbReference type="Proteomes" id="UP000071641"/>
    </source>
</evidence>
<gene>
    <name evidence="1" type="ORF">GCE9029_03610</name>
</gene>
<proteinExistence type="predicted"/>
<protein>
    <submittedName>
        <fullName evidence="1">Uncharacterized protein</fullName>
    </submittedName>
</protein>
<evidence type="ECO:0000313" key="1">
    <source>
        <dbReference type="EMBL" id="CZF83055.1"/>
    </source>
</evidence>
<reference evidence="2" key="1">
    <citation type="submission" date="2016-02" db="EMBL/GenBank/DDBJ databases">
        <authorList>
            <person name="Rodrigo-Torres Lidia"/>
            <person name="Arahal R.David."/>
        </authorList>
    </citation>
    <scope>NUCLEOTIDE SEQUENCE [LARGE SCALE GENOMIC DNA]</scope>
    <source>
        <strain evidence="2">CECT 9029</strain>
    </source>
</reference>
<dbReference type="AlphaFoldDB" id="A0A128F974"/>
<dbReference type="EMBL" id="FIZX01000002">
    <property type="protein sequence ID" value="CZF83055.1"/>
    <property type="molecule type" value="Genomic_DNA"/>
</dbReference>
<accession>A0A128F974</accession>
<dbReference type="STRING" id="1796497.GCE9029_03610"/>
<name>A0A128F974_9GAMM</name>
<sequence>MFEINVSLHIELFILTKHVDKKTKAKFSKKGDKNFHFIWRKADMFSINNKQLKEYSIDGY</sequence>
<dbReference type="Proteomes" id="UP000071641">
    <property type="component" value="Unassembled WGS sequence"/>
</dbReference>
<keyword evidence="2" id="KW-1185">Reference proteome</keyword>
<organism evidence="1 2">
    <name type="scientific">Grimontia celer</name>
    <dbReference type="NCBI Taxonomy" id="1796497"/>
    <lineage>
        <taxon>Bacteria</taxon>
        <taxon>Pseudomonadati</taxon>
        <taxon>Pseudomonadota</taxon>
        <taxon>Gammaproteobacteria</taxon>
        <taxon>Vibrionales</taxon>
        <taxon>Vibrionaceae</taxon>
        <taxon>Grimontia</taxon>
    </lineage>
</organism>